<dbReference type="PANTHER" id="PTHR30055">
    <property type="entry name" value="HTH-TYPE TRANSCRIPTIONAL REGULATOR RUTR"/>
    <property type="match status" value="1"/>
</dbReference>
<dbReference type="PANTHER" id="PTHR30055:SF235">
    <property type="entry name" value="TRANSCRIPTIONAL REGULATORY PROTEIN"/>
    <property type="match status" value="1"/>
</dbReference>
<dbReference type="Gene3D" id="1.10.10.60">
    <property type="entry name" value="Homeodomain-like"/>
    <property type="match status" value="1"/>
</dbReference>
<dbReference type="EMBL" id="AP022569">
    <property type="protein sequence ID" value="BBX46306.1"/>
    <property type="molecule type" value="Genomic_DNA"/>
</dbReference>
<dbReference type="RefSeq" id="WP_163776473.1">
    <property type="nucleotide sequence ID" value="NZ_AP022569.1"/>
</dbReference>
<dbReference type="InterPro" id="IPR041678">
    <property type="entry name" value="TetR_C_16"/>
</dbReference>
<evidence type="ECO:0000259" key="3">
    <source>
        <dbReference type="PROSITE" id="PS50977"/>
    </source>
</evidence>
<dbReference type="InterPro" id="IPR009057">
    <property type="entry name" value="Homeodomain-like_sf"/>
</dbReference>
<dbReference type="SUPFAM" id="SSF46689">
    <property type="entry name" value="Homeodomain-like"/>
    <property type="match status" value="1"/>
</dbReference>
<dbReference type="Proteomes" id="UP000465866">
    <property type="component" value="Chromosome"/>
</dbReference>
<dbReference type="PROSITE" id="PS50977">
    <property type="entry name" value="HTH_TETR_2"/>
    <property type="match status" value="1"/>
</dbReference>
<dbReference type="GO" id="GO:0003700">
    <property type="term" value="F:DNA-binding transcription factor activity"/>
    <property type="evidence" value="ECO:0007669"/>
    <property type="project" value="TreeGrafter"/>
</dbReference>
<evidence type="ECO:0000313" key="4">
    <source>
        <dbReference type="EMBL" id="BBX46306.1"/>
    </source>
</evidence>
<dbReference type="PRINTS" id="PR00455">
    <property type="entry name" value="HTHTETR"/>
</dbReference>
<dbReference type="Gene3D" id="1.10.357.10">
    <property type="entry name" value="Tetracycline Repressor, domain 2"/>
    <property type="match status" value="1"/>
</dbReference>
<evidence type="ECO:0000256" key="2">
    <source>
        <dbReference type="PROSITE-ProRule" id="PRU00335"/>
    </source>
</evidence>
<keyword evidence="5" id="KW-1185">Reference proteome</keyword>
<evidence type="ECO:0000256" key="1">
    <source>
        <dbReference type="ARBA" id="ARBA00023125"/>
    </source>
</evidence>
<feature type="DNA-binding region" description="H-T-H motif" evidence="2">
    <location>
        <begin position="29"/>
        <end position="48"/>
    </location>
</feature>
<organism evidence="4 5">
    <name type="scientific">Mycobacterium cookii</name>
    <dbReference type="NCBI Taxonomy" id="1775"/>
    <lineage>
        <taxon>Bacteria</taxon>
        <taxon>Bacillati</taxon>
        <taxon>Actinomycetota</taxon>
        <taxon>Actinomycetes</taxon>
        <taxon>Mycobacteriales</taxon>
        <taxon>Mycobacteriaceae</taxon>
        <taxon>Mycobacterium</taxon>
    </lineage>
</organism>
<accession>A0A7I7KX24</accession>
<protein>
    <submittedName>
        <fullName evidence="4">TetR family transcriptional regulator</fullName>
    </submittedName>
</protein>
<dbReference type="InterPro" id="IPR001647">
    <property type="entry name" value="HTH_TetR"/>
</dbReference>
<keyword evidence="1 2" id="KW-0238">DNA-binding</keyword>
<dbReference type="KEGG" id="mcoo:MCOO_23210"/>
<dbReference type="Pfam" id="PF00440">
    <property type="entry name" value="TetR_N"/>
    <property type="match status" value="1"/>
</dbReference>
<dbReference type="InterPro" id="IPR036271">
    <property type="entry name" value="Tet_transcr_reg_TetR-rel_C_sf"/>
</dbReference>
<reference evidence="4 5" key="1">
    <citation type="journal article" date="2019" name="Emerg. Microbes Infect.">
        <title>Comprehensive subspecies identification of 175 nontuberculous mycobacteria species based on 7547 genomic profiles.</title>
        <authorList>
            <person name="Matsumoto Y."/>
            <person name="Kinjo T."/>
            <person name="Motooka D."/>
            <person name="Nabeya D."/>
            <person name="Jung N."/>
            <person name="Uechi K."/>
            <person name="Horii T."/>
            <person name="Iida T."/>
            <person name="Fujita J."/>
            <person name="Nakamura S."/>
        </authorList>
    </citation>
    <scope>NUCLEOTIDE SEQUENCE [LARGE SCALE GENOMIC DNA]</scope>
    <source>
        <strain evidence="4 5">JCM 12404</strain>
    </source>
</reference>
<sequence>MRKSSDDTKAAILAAARERFGKAGFQAATIRAIAADAGIDPSMVMRYFGNKDKLFAAAAEFDLRLPDLAAIDRTAVGCALISHFLQRWEGDEALVILLRSSATNGDAALRMQHIFTTQLQPLVATLVPADEVRWRSGLIATQILGVAWCRFVLKLPPVVDMTQADIIDLVGPTIQRYLGLPDR</sequence>
<gene>
    <name evidence="4" type="ORF">MCOO_23210</name>
</gene>
<dbReference type="GO" id="GO:0000976">
    <property type="term" value="F:transcription cis-regulatory region binding"/>
    <property type="evidence" value="ECO:0007669"/>
    <property type="project" value="TreeGrafter"/>
</dbReference>
<dbReference type="Pfam" id="PF17920">
    <property type="entry name" value="TetR_C_16"/>
    <property type="match status" value="1"/>
</dbReference>
<proteinExistence type="predicted"/>
<feature type="domain" description="HTH tetR-type" evidence="3">
    <location>
        <begin position="6"/>
        <end position="66"/>
    </location>
</feature>
<dbReference type="SUPFAM" id="SSF48498">
    <property type="entry name" value="Tetracyclin repressor-like, C-terminal domain"/>
    <property type="match status" value="1"/>
</dbReference>
<evidence type="ECO:0000313" key="5">
    <source>
        <dbReference type="Proteomes" id="UP000465866"/>
    </source>
</evidence>
<dbReference type="AlphaFoldDB" id="A0A7I7KX24"/>
<dbReference type="InterPro" id="IPR050109">
    <property type="entry name" value="HTH-type_TetR-like_transc_reg"/>
</dbReference>
<name>A0A7I7KX24_9MYCO</name>